<keyword evidence="11" id="KW-0963">Cytoplasm</keyword>
<comment type="domain">
    <text evidence="11">Consists of 3 domains; the N-terminus binds the ribosome, the middle domain has PPIase activity, while the C-terminus has intrinsic chaperone activity on its own.</text>
</comment>
<evidence type="ECO:0000313" key="15">
    <source>
        <dbReference type="EMBL" id="CRG49408.1"/>
    </source>
</evidence>
<name>A0ABP1ZBL9_9GAMM</name>
<evidence type="ECO:0000313" key="16">
    <source>
        <dbReference type="Proteomes" id="UP000047420"/>
    </source>
</evidence>
<evidence type="ECO:0000256" key="3">
    <source>
        <dbReference type="ARBA" id="ARBA00013194"/>
    </source>
</evidence>
<evidence type="ECO:0000256" key="13">
    <source>
        <dbReference type="RuleBase" id="RU003914"/>
    </source>
</evidence>
<dbReference type="InterPro" id="IPR005215">
    <property type="entry name" value="Trig_fac"/>
</dbReference>
<dbReference type="Proteomes" id="UP000047420">
    <property type="component" value="Unassembled WGS sequence"/>
</dbReference>
<evidence type="ECO:0000256" key="4">
    <source>
        <dbReference type="ARBA" id="ARBA00016902"/>
    </source>
</evidence>
<keyword evidence="16" id="KW-1185">Reference proteome</keyword>
<dbReference type="HAMAP" id="MF_00303">
    <property type="entry name" value="Trigger_factor_Tig"/>
    <property type="match status" value="1"/>
</dbReference>
<accession>A0ABP1ZBL9</accession>
<dbReference type="Pfam" id="PF05698">
    <property type="entry name" value="Trigger_C"/>
    <property type="match status" value="1"/>
</dbReference>
<comment type="catalytic activity">
    <reaction evidence="1 11 12">
        <text>[protein]-peptidylproline (omega=180) = [protein]-peptidylproline (omega=0)</text>
        <dbReference type="Rhea" id="RHEA:16237"/>
        <dbReference type="Rhea" id="RHEA-COMP:10747"/>
        <dbReference type="Rhea" id="RHEA-COMP:10748"/>
        <dbReference type="ChEBI" id="CHEBI:83833"/>
        <dbReference type="ChEBI" id="CHEBI:83834"/>
        <dbReference type="EC" id="5.2.1.8"/>
    </reaction>
</comment>
<dbReference type="SUPFAM" id="SSF102735">
    <property type="entry name" value="Trigger factor ribosome-binding domain"/>
    <property type="match status" value="1"/>
</dbReference>
<dbReference type="InterPro" id="IPR008880">
    <property type="entry name" value="Trigger_fac_C"/>
</dbReference>
<keyword evidence="9 11" id="KW-0131">Cell cycle</keyword>
<dbReference type="InterPro" id="IPR046357">
    <property type="entry name" value="PPIase_dom_sf"/>
</dbReference>
<reference evidence="15 16" key="1">
    <citation type="submission" date="2015-03" db="EMBL/GenBank/DDBJ databases">
        <authorList>
            <consortium name="Pathogen Informatics"/>
            <person name="Murphy D."/>
        </authorList>
    </citation>
    <scope>NUCLEOTIDE SEQUENCE [LARGE SCALE GENOMIC DNA]</scope>
    <source>
        <strain evidence="15 16">WP-931201</strain>
    </source>
</reference>
<keyword evidence="5 11" id="KW-0132">Cell division</keyword>
<dbReference type="RefSeq" id="WP_054877375.1">
    <property type="nucleotide sequence ID" value="NZ_CVMG01000005.1"/>
</dbReference>
<evidence type="ECO:0000256" key="1">
    <source>
        <dbReference type="ARBA" id="ARBA00000971"/>
    </source>
</evidence>
<dbReference type="NCBIfam" id="TIGR00115">
    <property type="entry name" value="tig"/>
    <property type="match status" value="1"/>
</dbReference>
<evidence type="ECO:0000256" key="5">
    <source>
        <dbReference type="ARBA" id="ARBA00022618"/>
    </source>
</evidence>
<dbReference type="Gene3D" id="1.10.3120.10">
    <property type="entry name" value="Trigger factor, C-terminal domain"/>
    <property type="match status" value="1"/>
</dbReference>
<proteinExistence type="inferred from homology"/>
<dbReference type="Pfam" id="PF00254">
    <property type="entry name" value="FKBP_C"/>
    <property type="match status" value="1"/>
</dbReference>
<feature type="domain" description="PPIase FKBP-type" evidence="14">
    <location>
        <begin position="161"/>
        <end position="246"/>
    </location>
</feature>
<dbReference type="GO" id="GO:0003755">
    <property type="term" value="F:peptidyl-prolyl cis-trans isomerase activity"/>
    <property type="evidence" value="ECO:0007669"/>
    <property type="project" value="UniProtKB-EC"/>
</dbReference>
<evidence type="ECO:0000256" key="9">
    <source>
        <dbReference type="ARBA" id="ARBA00023306"/>
    </source>
</evidence>
<dbReference type="EMBL" id="CVMG01000005">
    <property type="protein sequence ID" value="CRG49408.1"/>
    <property type="molecule type" value="Genomic_DNA"/>
</dbReference>
<comment type="function">
    <text evidence="11">Involved in protein export. Acts as a chaperone by maintaining the newly synthesized protein in an open conformation. Functions as a peptidyl-prolyl cis-trans isomerase.</text>
</comment>
<gene>
    <name evidence="11 15" type="primary">tig</name>
    <name evidence="15" type="ORF">ERS008478_00929</name>
</gene>
<comment type="subcellular location">
    <subcellularLocation>
        <location evidence="11">Cytoplasm</location>
    </subcellularLocation>
    <text evidence="11">About half TF is bound to the ribosome near the polypeptide exit tunnel while the other half is free in the cytoplasm.</text>
</comment>
<keyword evidence="7 11" id="KW-0143">Chaperone</keyword>
<dbReference type="PANTHER" id="PTHR30560">
    <property type="entry name" value="TRIGGER FACTOR CHAPERONE AND PEPTIDYL-PROLYL CIS/TRANS ISOMERASE"/>
    <property type="match status" value="1"/>
</dbReference>
<evidence type="ECO:0000256" key="8">
    <source>
        <dbReference type="ARBA" id="ARBA00023235"/>
    </source>
</evidence>
<dbReference type="EC" id="5.2.1.8" evidence="3 11"/>
<evidence type="ECO:0000256" key="10">
    <source>
        <dbReference type="ARBA" id="ARBA00029986"/>
    </source>
</evidence>
<dbReference type="Gene3D" id="3.30.70.1050">
    <property type="entry name" value="Trigger factor ribosome-binding domain"/>
    <property type="match status" value="1"/>
</dbReference>
<dbReference type="Gene3D" id="3.10.50.40">
    <property type="match status" value="1"/>
</dbReference>
<dbReference type="PANTHER" id="PTHR30560:SF3">
    <property type="entry name" value="TRIGGER FACTOR-LIKE PROTEIN TIG, CHLOROPLASTIC"/>
    <property type="match status" value="1"/>
</dbReference>
<dbReference type="InterPro" id="IPR008881">
    <property type="entry name" value="Trigger_fac_ribosome-bd_bac"/>
</dbReference>
<dbReference type="InterPro" id="IPR027304">
    <property type="entry name" value="Trigger_fact/SurA_dom_sf"/>
</dbReference>
<dbReference type="PIRSF" id="PIRSF003095">
    <property type="entry name" value="Trigger_factor"/>
    <property type="match status" value="1"/>
</dbReference>
<evidence type="ECO:0000256" key="11">
    <source>
        <dbReference type="HAMAP-Rule" id="MF_00303"/>
    </source>
</evidence>
<dbReference type="InterPro" id="IPR001179">
    <property type="entry name" value="PPIase_FKBP_dom"/>
</dbReference>
<dbReference type="PROSITE" id="PS50059">
    <property type="entry name" value="FKBP_PPIASE"/>
    <property type="match status" value="1"/>
</dbReference>
<comment type="similarity">
    <text evidence="2 11 13">Belongs to the FKBP-type PPIase family. Tig subfamily.</text>
</comment>
<organism evidence="15 16">
    <name type="scientific">Yersinia wautersii</name>
    <dbReference type="NCBI Taxonomy" id="1341643"/>
    <lineage>
        <taxon>Bacteria</taxon>
        <taxon>Pseudomonadati</taxon>
        <taxon>Pseudomonadota</taxon>
        <taxon>Gammaproteobacteria</taxon>
        <taxon>Enterobacterales</taxon>
        <taxon>Yersiniaceae</taxon>
        <taxon>Yersinia</taxon>
    </lineage>
</organism>
<dbReference type="InterPro" id="IPR036611">
    <property type="entry name" value="Trigger_fac_ribosome-bd_sf"/>
</dbReference>
<dbReference type="Pfam" id="PF05697">
    <property type="entry name" value="Trigger_N"/>
    <property type="match status" value="1"/>
</dbReference>
<evidence type="ECO:0000256" key="12">
    <source>
        <dbReference type="PROSITE-ProRule" id="PRU00277"/>
    </source>
</evidence>
<comment type="caution">
    <text evidence="15">The sequence shown here is derived from an EMBL/GenBank/DDBJ whole genome shotgun (WGS) entry which is preliminary data.</text>
</comment>
<dbReference type="InterPro" id="IPR037041">
    <property type="entry name" value="Trigger_fac_C_sf"/>
</dbReference>
<keyword evidence="6 11" id="KW-0697">Rotamase</keyword>
<dbReference type="SUPFAM" id="SSF54534">
    <property type="entry name" value="FKBP-like"/>
    <property type="match status" value="1"/>
</dbReference>
<evidence type="ECO:0000256" key="2">
    <source>
        <dbReference type="ARBA" id="ARBA00005464"/>
    </source>
</evidence>
<keyword evidence="8 11" id="KW-0413">Isomerase</keyword>
<evidence type="ECO:0000259" key="14">
    <source>
        <dbReference type="PROSITE" id="PS50059"/>
    </source>
</evidence>
<sequence length="434" mass="48255">MQVSVETTQGLGRRVTITVAADSIEKAVKSELVKAAKNVRIDGFRKGHVPMNIVEQRYGASVRQDVLGDLMQRNFVDAIIKEKINPAGAPNYLPGEYKQGEDFTYSVEFEVYPEVELKDLESIEVEKPVVEVNDADVDTMLETLRKQQATWKETDAAATAEDRATLDFTGSIDGEEFEGGKATDFVLAMGQGRMIPGFEEGVIGHKAGEEFTIDVNFPEDYHAENLKGKSAKFAIVLKKVEVRELPELTEEFIKRFGVADGSLAGLRAEVRKNMERELKGAVRNRVKTQAIDGLVSANNIDVPTALVDGEIDVLRRQAAQRFGGNEKQAAELPRELFEEQAKRRVVVGLLLGEVISQHELKADEDRVKALIEEMASAYEDPQEVIEFYSKNKELMNNMRNVALEEQAVETLLAKAKVTEKPTTFSELMNQTTAA</sequence>
<evidence type="ECO:0000256" key="6">
    <source>
        <dbReference type="ARBA" id="ARBA00023110"/>
    </source>
</evidence>
<protein>
    <recommendedName>
        <fullName evidence="4 11">Trigger factor</fullName>
        <shortName evidence="11">TF</shortName>
        <ecNumber evidence="3 11">5.2.1.8</ecNumber>
    </recommendedName>
    <alternativeName>
        <fullName evidence="10 11">PPIase</fullName>
    </alternativeName>
</protein>
<evidence type="ECO:0000256" key="7">
    <source>
        <dbReference type="ARBA" id="ARBA00023186"/>
    </source>
</evidence>
<dbReference type="SUPFAM" id="SSF109998">
    <property type="entry name" value="Triger factor/SurA peptide-binding domain-like"/>
    <property type="match status" value="1"/>
</dbReference>